<gene>
    <name evidence="1" type="ORF">FRUB_06762</name>
</gene>
<protein>
    <recommendedName>
        <fullName evidence="3">HNH domain-containing protein</fullName>
    </recommendedName>
</protein>
<comment type="caution">
    <text evidence="1">The sequence shown here is derived from an EMBL/GenBank/DDBJ whole genome shotgun (WGS) entry which is preliminary data.</text>
</comment>
<evidence type="ECO:0008006" key="3">
    <source>
        <dbReference type="Google" id="ProtNLM"/>
    </source>
</evidence>
<reference evidence="2" key="1">
    <citation type="submission" date="2017-06" db="EMBL/GenBank/DDBJ databases">
        <title>Genome analysis of Fimbriiglobus ruber SP5, the first member of the order Planctomycetales with confirmed chitinolytic capability.</title>
        <authorList>
            <person name="Ravin N.V."/>
            <person name="Rakitin A.L."/>
            <person name="Ivanova A.A."/>
            <person name="Beletsky A.V."/>
            <person name="Kulichevskaya I.S."/>
            <person name="Mardanov A.V."/>
            <person name="Dedysh S.N."/>
        </authorList>
    </citation>
    <scope>NUCLEOTIDE SEQUENCE [LARGE SCALE GENOMIC DNA]</scope>
    <source>
        <strain evidence="2">SP5</strain>
    </source>
</reference>
<dbReference type="Proteomes" id="UP000214646">
    <property type="component" value="Unassembled WGS sequence"/>
</dbReference>
<sequence length="292" mass="32773">MIRVGIARKELRRRIKAIKQTWFTRANAALTALPAVPRSSDFPRLWSEIKDVYIDLQHSKCGFCEKPLEGRIEQDVEHFRPKAGVDPWEPPPDLVAAGLPLSQPADGGKEPGYAFLAFDPLNYVAACKNCNTIFKGNLFPIAGARKSRAKKPPANVHELPYLIYPIGDRDKPEDLISFYGAVPRPAVASGHDRFRALVTIAVFKLDDPVERRVFYEGRARQIQLLFLNLTTLDDSADAVLVAAAAANVNRMLQDREPFANCLRCFHRLYQRSRAEATQIYTDLTTLLDTISP</sequence>
<proteinExistence type="predicted"/>
<dbReference type="EMBL" id="NIDE01000014">
    <property type="protein sequence ID" value="OWK37642.1"/>
    <property type="molecule type" value="Genomic_DNA"/>
</dbReference>
<dbReference type="AlphaFoldDB" id="A0A225D855"/>
<evidence type="ECO:0000313" key="2">
    <source>
        <dbReference type="Proteomes" id="UP000214646"/>
    </source>
</evidence>
<name>A0A225D855_9BACT</name>
<accession>A0A225D855</accession>
<evidence type="ECO:0000313" key="1">
    <source>
        <dbReference type="EMBL" id="OWK37642.1"/>
    </source>
</evidence>
<keyword evidence="2" id="KW-1185">Reference proteome</keyword>
<organism evidence="1 2">
    <name type="scientific">Fimbriiglobus ruber</name>
    <dbReference type="NCBI Taxonomy" id="1908690"/>
    <lineage>
        <taxon>Bacteria</taxon>
        <taxon>Pseudomonadati</taxon>
        <taxon>Planctomycetota</taxon>
        <taxon>Planctomycetia</taxon>
        <taxon>Gemmatales</taxon>
        <taxon>Gemmataceae</taxon>
        <taxon>Fimbriiglobus</taxon>
    </lineage>
</organism>